<evidence type="ECO:0000313" key="7">
    <source>
        <dbReference type="Proteomes" id="UP000076420"/>
    </source>
</evidence>
<dbReference type="FunFam" id="1.10.10.1890:FF:000002">
    <property type="entry name" value="Spindle and kinetochore-associated protein 1"/>
    <property type="match status" value="1"/>
</dbReference>
<dbReference type="GO" id="GO:0051301">
    <property type="term" value="P:cell division"/>
    <property type="evidence" value="ECO:0007669"/>
    <property type="project" value="InterPro"/>
</dbReference>
<reference evidence="6" key="1">
    <citation type="submission" date="2020-05" db="UniProtKB">
        <authorList>
            <consortium name="EnsemblMetazoa"/>
        </authorList>
    </citation>
    <scope>IDENTIFICATION</scope>
    <source>
        <strain evidence="6">BB02</strain>
    </source>
</reference>
<dbReference type="RefSeq" id="XP_013081508.2">
    <property type="nucleotide sequence ID" value="XM_013226054.2"/>
</dbReference>
<evidence type="ECO:0000256" key="2">
    <source>
        <dbReference type="ARBA" id="ARBA00023054"/>
    </source>
</evidence>
<dbReference type="PANTHER" id="PTHR28573">
    <property type="entry name" value="SPINDLE AND KINETOCHORE-ASSOCIATED PROTEIN 1"/>
    <property type="match status" value="1"/>
</dbReference>
<dbReference type="OrthoDB" id="5962at2759"/>
<protein>
    <recommendedName>
        <fullName evidence="3">SKA complex subunit 1</fullName>
    </recommendedName>
    <alternativeName>
        <fullName evidence="4">Spindle and kinetochore-associated protein 1</fullName>
    </alternativeName>
</protein>
<dbReference type="RefSeq" id="XP_013081509.2">
    <property type="nucleotide sequence ID" value="XM_013226055.2"/>
</dbReference>
<dbReference type="VEuPathDB" id="VectorBase:BGLAX_035099"/>
<dbReference type="Proteomes" id="UP000076420">
    <property type="component" value="Unassembled WGS sequence"/>
</dbReference>
<dbReference type="EnsemblMetazoa" id="BGLB029005-RA">
    <property type="protein sequence ID" value="BGLB029005-PA"/>
    <property type="gene ID" value="BGLB029005"/>
</dbReference>
<evidence type="ECO:0000313" key="6">
    <source>
        <dbReference type="EnsemblMetazoa" id="BGLB029005-PB"/>
    </source>
</evidence>
<dbReference type="VEuPathDB" id="VectorBase:BGLB029005"/>
<dbReference type="GO" id="GO:0000278">
    <property type="term" value="P:mitotic cell cycle"/>
    <property type="evidence" value="ECO:0007669"/>
    <property type="project" value="TreeGrafter"/>
</dbReference>
<keyword evidence="2 5" id="KW-0175">Coiled coil</keyword>
<evidence type="ECO:0000256" key="3">
    <source>
        <dbReference type="ARBA" id="ARBA00047182"/>
    </source>
</evidence>
<sequence>MMNCSTLEELSHHFLSQLSVLIHAQQLSGASADDSFIQLVCNLNKSLDEIYKMLKVMRHRVNEAKIQLRQNEELNNQLKTLAEQLLHALDNVPSRLPKLKPQHVVPVMPLQDSVDNRKMEPAVHSNECNYLRFLTVQEFESVPKYMKGRLTYDKVNHTVELLDQAYTEKYKILSQKKATLNDMNRKRCENYRSQEIKETKGVHFIVEKDITEFTSLKLDINARNILTILRHCGVIHEIRGGGHVRFGVV</sequence>
<dbReference type="Gene3D" id="1.10.10.1890">
    <property type="entry name" value="Ska1 microtubule binding domain-like"/>
    <property type="match status" value="1"/>
</dbReference>
<dbReference type="GO" id="GO:0031110">
    <property type="term" value="P:regulation of microtubule polymerization or depolymerization"/>
    <property type="evidence" value="ECO:0007669"/>
    <property type="project" value="TreeGrafter"/>
</dbReference>
<dbReference type="Gene3D" id="6.10.250.1370">
    <property type="match status" value="1"/>
</dbReference>
<dbReference type="AlphaFoldDB" id="A0A2C9LAJ4"/>
<accession>A0A2C9LAJ4</accession>
<comment type="similarity">
    <text evidence="1">Belongs to the SKA1 family.</text>
</comment>
<evidence type="ECO:0000256" key="5">
    <source>
        <dbReference type="SAM" id="Coils"/>
    </source>
</evidence>
<proteinExistence type="inferred from homology"/>
<dbReference type="KEGG" id="bgt:106066953"/>
<dbReference type="GO" id="GO:0072686">
    <property type="term" value="C:mitotic spindle"/>
    <property type="evidence" value="ECO:0007669"/>
    <property type="project" value="TreeGrafter"/>
</dbReference>
<dbReference type="STRING" id="6526.A0A2C9LAJ4"/>
<dbReference type="EnsemblMetazoa" id="BGLB029005-RB">
    <property type="protein sequence ID" value="BGLB029005-PB"/>
    <property type="gene ID" value="BGLB029005"/>
</dbReference>
<evidence type="ECO:0000256" key="1">
    <source>
        <dbReference type="ARBA" id="ARBA00006836"/>
    </source>
</evidence>
<organism evidence="6 7">
    <name type="scientific">Biomphalaria glabrata</name>
    <name type="common">Bloodfluke planorb</name>
    <name type="synonym">Freshwater snail</name>
    <dbReference type="NCBI Taxonomy" id="6526"/>
    <lineage>
        <taxon>Eukaryota</taxon>
        <taxon>Metazoa</taxon>
        <taxon>Spiralia</taxon>
        <taxon>Lophotrochozoa</taxon>
        <taxon>Mollusca</taxon>
        <taxon>Gastropoda</taxon>
        <taxon>Heterobranchia</taxon>
        <taxon>Euthyneura</taxon>
        <taxon>Panpulmonata</taxon>
        <taxon>Hygrophila</taxon>
        <taxon>Lymnaeoidea</taxon>
        <taxon>Planorbidae</taxon>
        <taxon>Biomphalaria</taxon>
    </lineage>
</organism>
<dbReference type="InterPro" id="IPR042031">
    <property type="entry name" value="SKA1_MBD_sf"/>
</dbReference>
<gene>
    <name evidence="6" type="primary">106066953</name>
</gene>
<dbReference type="GO" id="GO:0000940">
    <property type="term" value="C:outer kinetochore"/>
    <property type="evidence" value="ECO:0007669"/>
    <property type="project" value="TreeGrafter"/>
</dbReference>
<name>A0A2C9LAJ4_BIOGL</name>
<feature type="coiled-coil region" evidence="5">
    <location>
        <begin position="54"/>
        <end position="91"/>
    </location>
</feature>
<dbReference type="InterPro" id="IPR009829">
    <property type="entry name" value="SKA1"/>
</dbReference>
<dbReference type="GO" id="GO:0005876">
    <property type="term" value="C:spindle microtubule"/>
    <property type="evidence" value="ECO:0007669"/>
    <property type="project" value="TreeGrafter"/>
</dbReference>
<dbReference type="Pfam" id="PF07160">
    <property type="entry name" value="SKA1"/>
    <property type="match status" value="1"/>
</dbReference>
<dbReference type="GO" id="GO:0007059">
    <property type="term" value="P:chromosome segregation"/>
    <property type="evidence" value="ECO:0007669"/>
    <property type="project" value="InterPro"/>
</dbReference>
<evidence type="ECO:0000256" key="4">
    <source>
        <dbReference type="ARBA" id="ARBA00047202"/>
    </source>
</evidence>
<dbReference type="PANTHER" id="PTHR28573:SF1">
    <property type="entry name" value="SPINDLE AND KINETOCHORE-ASSOCIATED PROTEIN 1"/>
    <property type="match status" value="1"/>
</dbReference>
<dbReference type="GO" id="GO:0008017">
    <property type="term" value="F:microtubule binding"/>
    <property type="evidence" value="ECO:0007669"/>
    <property type="project" value="InterPro"/>
</dbReference>